<dbReference type="SMART" id="SM00256">
    <property type="entry name" value="FBOX"/>
    <property type="match status" value="1"/>
</dbReference>
<dbReference type="Pfam" id="PF00400">
    <property type="entry name" value="WD40"/>
    <property type="match status" value="1"/>
</dbReference>
<feature type="region of interest" description="Disordered" evidence="4">
    <location>
        <begin position="1"/>
        <end position="121"/>
    </location>
</feature>
<feature type="compositionally biased region" description="Low complexity" evidence="4">
    <location>
        <begin position="99"/>
        <end position="120"/>
    </location>
</feature>
<keyword evidence="3" id="KW-0853">WD repeat</keyword>
<sequence>MQHPRADIHPDQTSSQHTTYSNDTLASAQHGFSSNPTGPRVHLQESHQLPSDSDDEEHDDDLLSKTVVLPPSRSPLEPAPGAEDTPHNHDLVNDELSQASPSRTRPITSRRSASSTSSSSDLEEVAIPRSYVALLPPETLTRILALLDPAHLVKASLVCRKWATIARDDATWRLAFCKAFGLGGGGGGVMRRTDVSSWKAECRTRIDLLRRWRKSRSPAISSDMRVANIHSLALSSKHAFLLSASSSYGVASRSDPFRGKVARGFLDAAGLLNGGGIGNPNTEFSPDVSCLAIGADANKIVWGFKNGSIAITSLGRQGSNPHGLVRNVKFSPRGNHLAEVGAIAFDHSIRGQRRRSQARQVALGPAAECFVTGGADGTVRLWSPDRALPIWIGTTVLEASDEATSDEQDVPRRRATALPSSVTKLDFDADRGIIAAGTASGQVYFWTQIDVSSLLSLSGRAWSDNDGAEPEITTVKQDAARKAFKEEMARVRKLVINPEEEETSQQRRQIDGSGQVEYLCISAVGSLQTRLIIHRKGSSSLEYHSVMETSEGSRVSTKLLAMTGTPEGRQLGGEGYITCVRVELRAANAENGTQSSLGTPAQSPLLRPTFSEAIKENGDAIGSPQMRPLTLETPPARNLSSGHYAEKDFVCAGTSSGCLVGWVLPSFEDQNASVASPCSPRSSPTFVLDCHHAAITSLDVAPHLFVVGTIDGQLKAFDSLTGEPLRTWTDRMATKHLARQLLDPAQAQQGSLSTDERERFTVKQILVDEEWLVAAIGPWVLAWRPESALSGHQKRHAPRLASPHSNGTPPAGRRTSGMPPLSKYARMKELKTELAESSLILEREKASRQESYERLRFARGSQEVGGLSEEEALEYAMMLSRQEAEEQAQRKERGEDEVESTQLSELARIRKEDRELQDALEQIALAEAEESRAGMSSRGASPGSRASRSSSEADDLSAYEGEDYEGEGEDGDEEFQSRYLSPSPHASPLLSPRSPGSSNSRAWDILRSSRSLSSSGAASPLPLSTSASRSRWGEHTKVQTVRVPRESWSPQVLPAANGRSLPAGSADGGQEEDWPTLQSGSYSSSQQSLSPLAQEAFSLDDEIDPMSMVSDSGKGKGKADDDDPSSPPVNLPPPISPTPQQASFFPGPPGTPLSPHQPAVSTPSVQGAWAKGTPSFKNAAAAATVNGSSSPWSARGGGGFAPPAAAGAGGGGFAHRNATASSRSGDDFDEDLRFAIELSLAEERSRG</sequence>
<dbReference type="SUPFAM" id="SSF50978">
    <property type="entry name" value="WD40 repeat-like"/>
    <property type="match status" value="1"/>
</dbReference>
<dbReference type="Gene3D" id="1.20.1280.50">
    <property type="match status" value="1"/>
</dbReference>
<dbReference type="SMART" id="SM00320">
    <property type="entry name" value="WD40"/>
    <property type="match status" value="3"/>
</dbReference>
<evidence type="ECO:0000256" key="3">
    <source>
        <dbReference type="PROSITE-ProRule" id="PRU00221"/>
    </source>
</evidence>
<dbReference type="Proteomes" id="UP000245942">
    <property type="component" value="Unassembled WGS sequence"/>
</dbReference>
<feature type="compositionally biased region" description="Low complexity" evidence="4">
    <location>
        <begin position="1077"/>
        <end position="1092"/>
    </location>
</feature>
<dbReference type="GeneID" id="37016660"/>
<organism evidence="6 7">
    <name type="scientific">Pseudomicrostroma glucosiphilum</name>
    <dbReference type="NCBI Taxonomy" id="1684307"/>
    <lineage>
        <taxon>Eukaryota</taxon>
        <taxon>Fungi</taxon>
        <taxon>Dikarya</taxon>
        <taxon>Basidiomycota</taxon>
        <taxon>Ustilaginomycotina</taxon>
        <taxon>Exobasidiomycetes</taxon>
        <taxon>Microstromatales</taxon>
        <taxon>Microstromatales incertae sedis</taxon>
        <taxon>Pseudomicrostroma</taxon>
    </lineage>
</organism>
<dbReference type="InterPro" id="IPR015943">
    <property type="entry name" value="WD40/YVTN_repeat-like_dom_sf"/>
</dbReference>
<evidence type="ECO:0000256" key="4">
    <source>
        <dbReference type="SAM" id="MobiDB-lite"/>
    </source>
</evidence>
<feature type="region of interest" description="Disordered" evidence="4">
    <location>
        <begin position="792"/>
        <end position="820"/>
    </location>
</feature>
<dbReference type="SMART" id="SM00726">
    <property type="entry name" value="UIM"/>
    <property type="match status" value="2"/>
</dbReference>
<feature type="compositionally biased region" description="Acidic residues" evidence="4">
    <location>
        <begin position="952"/>
        <end position="974"/>
    </location>
</feature>
<dbReference type="RefSeq" id="XP_025348324.1">
    <property type="nucleotide sequence ID" value="XM_025494926.1"/>
</dbReference>
<dbReference type="InterPro" id="IPR001680">
    <property type="entry name" value="WD40_rpt"/>
</dbReference>
<dbReference type="STRING" id="1684307.A0A316U8I4"/>
<feature type="region of interest" description="Disordered" evidence="4">
    <location>
        <begin position="1186"/>
        <end position="1228"/>
    </location>
</feature>
<feature type="region of interest" description="Disordered" evidence="4">
    <location>
        <begin position="881"/>
        <end position="905"/>
    </location>
</feature>
<feature type="compositionally biased region" description="Low complexity" evidence="4">
    <location>
        <begin position="980"/>
        <end position="1030"/>
    </location>
</feature>
<dbReference type="InterPro" id="IPR003903">
    <property type="entry name" value="UIM_dom"/>
</dbReference>
<dbReference type="InterPro" id="IPR052121">
    <property type="entry name" value="F-box_SCF_Substrate_Recog"/>
</dbReference>
<gene>
    <name evidence="6" type="ORF">BCV69DRAFT_312417</name>
</gene>
<dbReference type="GO" id="GO:0005737">
    <property type="term" value="C:cytoplasm"/>
    <property type="evidence" value="ECO:0007669"/>
    <property type="project" value="TreeGrafter"/>
</dbReference>
<dbReference type="InterPro" id="IPR001810">
    <property type="entry name" value="F-box_dom"/>
</dbReference>
<evidence type="ECO:0000256" key="1">
    <source>
        <dbReference type="ARBA" id="ARBA00004906"/>
    </source>
</evidence>
<feature type="repeat" description="WD" evidence="3">
    <location>
        <begin position="361"/>
        <end position="383"/>
    </location>
</feature>
<feature type="compositionally biased region" description="Pro residues" evidence="4">
    <location>
        <begin position="1125"/>
        <end position="1137"/>
    </location>
</feature>
<dbReference type="PANTHER" id="PTHR46550">
    <property type="entry name" value="F-BOX ONLY PROTEIN 3"/>
    <property type="match status" value="1"/>
</dbReference>
<dbReference type="Pfam" id="PF12937">
    <property type="entry name" value="F-box-like"/>
    <property type="match status" value="1"/>
</dbReference>
<dbReference type="SUPFAM" id="SSF81383">
    <property type="entry name" value="F-box domain"/>
    <property type="match status" value="1"/>
</dbReference>
<evidence type="ECO:0000313" key="6">
    <source>
        <dbReference type="EMBL" id="PWN21164.1"/>
    </source>
</evidence>
<dbReference type="PANTHER" id="PTHR46550:SF1">
    <property type="entry name" value="F-BOX PROTEIN 3"/>
    <property type="match status" value="1"/>
</dbReference>
<dbReference type="InterPro" id="IPR036322">
    <property type="entry name" value="WD40_repeat_dom_sf"/>
</dbReference>
<dbReference type="AlphaFoldDB" id="A0A316U8I4"/>
<keyword evidence="2" id="KW-0833">Ubl conjugation pathway</keyword>
<dbReference type="OrthoDB" id="429520at2759"/>
<reference evidence="6 7" key="1">
    <citation type="journal article" date="2018" name="Mol. Biol. Evol.">
        <title>Broad Genomic Sampling Reveals a Smut Pathogenic Ancestry of the Fungal Clade Ustilaginomycotina.</title>
        <authorList>
            <person name="Kijpornyongpan T."/>
            <person name="Mondo S.J."/>
            <person name="Barry K."/>
            <person name="Sandor L."/>
            <person name="Lee J."/>
            <person name="Lipzen A."/>
            <person name="Pangilinan J."/>
            <person name="LaButti K."/>
            <person name="Hainaut M."/>
            <person name="Henrissat B."/>
            <person name="Grigoriev I.V."/>
            <person name="Spatafora J.W."/>
            <person name="Aime M.C."/>
        </authorList>
    </citation>
    <scope>NUCLEOTIDE SEQUENCE [LARGE SCALE GENOMIC DNA]</scope>
    <source>
        <strain evidence="6 7">MCA 4718</strain>
    </source>
</reference>
<evidence type="ECO:0000259" key="5">
    <source>
        <dbReference type="PROSITE" id="PS50181"/>
    </source>
</evidence>
<evidence type="ECO:0000256" key="2">
    <source>
        <dbReference type="ARBA" id="ARBA00022786"/>
    </source>
</evidence>
<dbReference type="Gene3D" id="2.130.10.10">
    <property type="entry name" value="YVTN repeat-like/Quinoprotein amine dehydrogenase"/>
    <property type="match status" value="1"/>
</dbReference>
<dbReference type="PROSITE" id="PS50330">
    <property type="entry name" value="UIM"/>
    <property type="match status" value="2"/>
</dbReference>
<keyword evidence="7" id="KW-1185">Reference proteome</keyword>
<feature type="domain" description="F-box" evidence="5">
    <location>
        <begin position="129"/>
        <end position="175"/>
    </location>
</feature>
<feature type="region of interest" description="Disordered" evidence="4">
    <location>
        <begin position="921"/>
        <end position="1171"/>
    </location>
</feature>
<proteinExistence type="predicted"/>
<name>A0A316U8I4_9BASI</name>
<dbReference type="PROSITE" id="PS50181">
    <property type="entry name" value="FBOX"/>
    <property type="match status" value="1"/>
</dbReference>
<comment type="pathway">
    <text evidence="1">Protein modification; protein ubiquitination.</text>
</comment>
<dbReference type="PROSITE" id="PS50082">
    <property type="entry name" value="WD_REPEATS_2"/>
    <property type="match status" value="1"/>
</dbReference>
<feature type="compositionally biased region" description="Basic and acidic residues" evidence="4">
    <location>
        <begin position="882"/>
        <end position="894"/>
    </location>
</feature>
<feature type="compositionally biased region" description="Basic and acidic residues" evidence="4">
    <location>
        <begin position="1"/>
        <end position="10"/>
    </location>
</feature>
<feature type="compositionally biased region" description="Low complexity" evidence="4">
    <location>
        <begin position="933"/>
        <end position="950"/>
    </location>
</feature>
<dbReference type="Pfam" id="PF02809">
    <property type="entry name" value="UIM"/>
    <property type="match status" value="2"/>
</dbReference>
<dbReference type="InterPro" id="IPR036047">
    <property type="entry name" value="F-box-like_dom_sf"/>
</dbReference>
<accession>A0A316U8I4</accession>
<evidence type="ECO:0000313" key="7">
    <source>
        <dbReference type="Proteomes" id="UP000245942"/>
    </source>
</evidence>
<protein>
    <recommendedName>
        <fullName evidence="5">F-box domain-containing protein</fullName>
    </recommendedName>
</protein>
<feature type="compositionally biased region" description="Polar residues" evidence="4">
    <location>
        <begin position="11"/>
        <end position="37"/>
    </location>
</feature>
<dbReference type="EMBL" id="KZ819326">
    <property type="protein sequence ID" value="PWN21164.1"/>
    <property type="molecule type" value="Genomic_DNA"/>
</dbReference>